<evidence type="ECO:0000313" key="2">
    <source>
        <dbReference type="Proteomes" id="UP000176493"/>
    </source>
</evidence>
<dbReference type="EMBL" id="MHRJ01000048">
    <property type="protein sequence ID" value="OHA21212.1"/>
    <property type="molecule type" value="Genomic_DNA"/>
</dbReference>
<proteinExistence type="predicted"/>
<dbReference type="AlphaFoldDB" id="A0A1G2MDX2"/>
<accession>A0A1G2MDX2</accession>
<comment type="caution">
    <text evidence="1">The sequence shown here is derived from an EMBL/GenBank/DDBJ whole genome shotgun (WGS) entry which is preliminary data.</text>
</comment>
<organism evidence="1 2">
    <name type="scientific">Candidatus Taylorbacteria bacterium RIFCSPHIGHO2_02_49_25</name>
    <dbReference type="NCBI Taxonomy" id="1802305"/>
    <lineage>
        <taxon>Bacteria</taxon>
        <taxon>Candidatus Tayloriibacteriota</taxon>
    </lineage>
</organism>
<dbReference type="Proteomes" id="UP000176493">
    <property type="component" value="Unassembled WGS sequence"/>
</dbReference>
<sequence length="80" mass="9554">MIYDLGFKIFDLRIPAFLFLPLKSYIINLKSFLLLPLPTKRTSGFQKHRERRLKIKKPSRKIELSDKSARSFRFSVARRL</sequence>
<reference evidence="1 2" key="1">
    <citation type="journal article" date="2016" name="Nat. Commun.">
        <title>Thousands of microbial genomes shed light on interconnected biogeochemical processes in an aquifer system.</title>
        <authorList>
            <person name="Anantharaman K."/>
            <person name="Brown C.T."/>
            <person name="Hug L.A."/>
            <person name="Sharon I."/>
            <person name="Castelle C.J."/>
            <person name="Probst A.J."/>
            <person name="Thomas B.C."/>
            <person name="Singh A."/>
            <person name="Wilkins M.J."/>
            <person name="Karaoz U."/>
            <person name="Brodie E.L."/>
            <person name="Williams K.H."/>
            <person name="Hubbard S.S."/>
            <person name="Banfield J.F."/>
        </authorList>
    </citation>
    <scope>NUCLEOTIDE SEQUENCE [LARGE SCALE GENOMIC DNA]</scope>
</reference>
<protein>
    <submittedName>
        <fullName evidence="1">Uncharacterized protein</fullName>
    </submittedName>
</protein>
<evidence type="ECO:0000313" key="1">
    <source>
        <dbReference type="EMBL" id="OHA21212.1"/>
    </source>
</evidence>
<gene>
    <name evidence="1" type="ORF">A2W52_01320</name>
</gene>
<name>A0A1G2MDX2_9BACT</name>